<name>A0A229NT10_9BACL</name>
<dbReference type="OrthoDB" id="9827854at2"/>
<evidence type="ECO:0000313" key="2">
    <source>
        <dbReference type="Proteomes" id="UP000215145"/>
    </source>
</evidence>
<organism evidence="1 2">
    <name type="scientific">Paenibacillus herberti</name>
    <dbReference type="NCBI Taxonomy" id="1619309"/>
    <lineage>
        <taxon>Bacteria</taxon>
        <taxon>Bacillati</taxon>
        <taxon>Bacillota</taxon>
        <taxon>Bacilli</taxon>
        <taxon>Bacillales</taxon>
        <taxon>Paenibacillaceae</taxon>
        <taxon>Paenibacillus</taxon>
    </lineage>
</organism>
<dbReference type="RefSeq" id="WP_089526607.1">
    <property type="nucleotide sequence ID" value="NZ_NMUQ01000004.1"/>
</dbReference>
<keyword evidence="2" id="KW-1185">Reference proteome</keyword>
<evidence type="ECO:0000313" key="1">
    <source>
        <dbReference type="EMBL" id="OXM13004.1"/>
    </source>
</evidence>
<proteinExistence type="predicted"/>
<protein>
    <submittedName>
        <fullName evidence="1">Uncharacterized protein</fullName>
    </submittedName>
</protein>
<comment type="caution">
    <text evidence="1">The sequence shown here is derived from an EMBL/GenBank/DDBJ whole genome shotgun (WGS) entry which is preliminary data.</text>
</comment>
<dbReference type="Proteomes" id="UP000215145">
    <property type="component" value="Unassembled WGS sequence"/>
</dbReference>
<accession>A0A229NT10</accession>
<sequence>MNYGIILILFILLVITTQVFWNCSSDPESPIAPAGTAIPFYIHNNSGYTLTRSNYYGPVSSSPYSIPTGTTGEIKVTSTTLPGSVKASMNYYSLSGNSFVHLSFGMDVINILIGIGGKFENVSTMGAISARIGEPVTSLLVYPA</sequence>
<dbReference type="AlphaFoldDB" id="A0A229NT10"/>
<dbReference type="Gene3D" id="2.60.270.50">
    <property type="match status" value="1"/>
</dbReference>
<dbReference type="EMBL" id="NMUQ01000004">
    <property type="protein sequence ID" value="OXM13004.1"/>
    <property type="molecule type" value="Genomic_DNA"/>
</dbReference>
<gene>
    <name evidence="1" type="ORF">CGZ75_22735</name>
</gene>
<reference evidence="1 2" key="1">
    <citation type="submission" date="2017-07" db="EMBL/GenBank/DDBJ databases">
        <title>Paenibacillus herberti R33 genome sequencing and assembly.</title>
        <authorList>
            <person name="Su W."/>
        </authorList>
    </citation>
    <scope>NUCLEOTIDE SEQUENCE [LARGE SCALE GENOMIC DNA]</scope>
    <source>
        <strain evidence="1 2">R33</strain>
    </source>
</reference>